<keyword evidence="3" id="KW-0720">Serine protease</keyword>
<evidence type="ECO:0000256" key="1">
    <source>
        <dbReference type="ARBA" id="ARBA00022729"/>
    </source>
</evidence>
<keyword evidence="3" id="KW-0645">Protease</keyword>
<sequence length="719" mass="77036">MTDNTPSEPVPAEPAGTPTAAATPFHDLDEYVRLPRMSGLVLSPDGSRLVVGVAVPDTERTRYVTSLWEVDPAGRNPARRLTRGVTGEASAAWTADGDLLFTSRRRDPEADKPDDEAVPLWLLPAAGGEARVLLTRPAGVHGVLTARRAPTALLLSPVLPGATDPSDDDALQRARKQAGVTAVLHSGYPVRFWDHDLGPERPRLLRVDLGAGAAEEPGRPTARLEPVDLTPDAGGSLDEVETSLSEDGRTAVTAWYRPVGRGDRRSELKVVDVATGDRRTLLADPDADLGSPRISPDGRRVAYLRETVTTPDAAPQLSVHVVELAPDGGAAEPVQLARGTDLWITGMAWLPDGSGLVVAADRNGRGPVALVRGDDVQWLTEDDWTYTDLRPAPDGSAVYALRTGYLAPSHPVRIPLTGDRVGQALPLPAPVAPPELPGRLTEVTATAPDGVPVRAWLALPEASAEHPAPLLLWVHGGPLSSWNAWTWRWNPWLMVARGYAVLLPDPGLSTGYGQSFLQRGWGAWGQAPFTDLMAVTDAVQARPDIDADRTGAMGGSFGGYMANWIAGHTDRFRAIVTHASLWALDDFGGTTDVATYWAREMTTEMARQNSPHLSVGDIRTPMLVVHGDRDYRVPIGQGLRLWFDLLSASGLPMAEDGSTVHRFLYFPQENHWVLTPQHAKLWYEVVLGFLAEHVLGQAPAAVPALLGGPGTPALGATGA</sequence>
<accession>A0A917WKL6</accession>
<keyword evidence="2" id="KW-0378">Hydrolase</keyword>
<dbReference type="InterPro" id="IPR001375">
    <property type="entry name" value="Peptidase_S9_cat"/>
</dbReference>
<evidence type="ECO:0000313" key="7">
    <source>
        <dbReference type="Proteomes" id="UP000655208"/>
    </source>
</evidence>
<evidence type="ECO:0000256" key="4">
    <source>
        <dbReference type="SAM" id="MobiDB-lite"/>
    </source>
</evidence>
<dbReference type="SUPFAM" id="SSF53474">
    <property type="entry name" value="alpha/beta-Hydrolases"/>
    <property type="match status" value="1"/>
</dbReference>
<proteinExistence type="predicted"/>
<name>A0A917WKL6_9ACTN</name>
<feature type="domain" description="Peptidase S9 prolyl oligopeptidase catalytic" evidence="5">
    <location>
        <begin position="485"/>
        <end position="694"/>
    </location>
</feature>
<organism evidence="6 7">
    <name type="scientific">Nakamurella endophytica</name>
    <dbReference type="NCBI Taxonomy" id="1748367"/>
    <lineage>
        <taxon>Bacteria</taxon>
        <taxon>Bacillati</taxon>
        <taxon>Actinomycetota</taxon>
        <taxon>Actinomycetes</taxon>
        <taxon>Nakamurellales</taxon>
        <taxon>Nakamurellaceae</taxon>
        <taxon>Nakamurella</taxon>
    </lineage>
</organism>
<reference evidence="6" key="2">
    <citation type="submission" date="2020-09" db="EMBL/GenBank/DDBJ databases">
        <authorList>
            <person name="Sun Q."/>
            <person name="Zhou Y."/>
        </authorList>
    </citation>
    <scope>NUCLEOTIDE SEQUENCE</scope>
    <source>
        <strain evidence="6">CGMCC 4.7308</strain>
    </source>
</reference>
<evidence type="ECO:0000256" key="3">
    <source>
        <dbReference type="ARBA" id="ARBA00022825"/>
    </source>
</evidence>
<protein>
    <submittedName>
        <fullName evidence="6">Peptidase S9</fullName>
    </submittedName>
</protein>
<dbReference type="PANTHER" id="PTHR42776:SF13">
    <property type="entry name" value="DIPEPTIDYL-PEPTIDASE 5"/>
    <property type="match status" value="1"/>
</dbReference>
<dbReference type="SUPFAM" id="SSF82171">
    <property type="entry name" value="DPP6 N-terminal domain-like"/>
    <property type="match status" value="1"/>
</dbReference>
<feature type="region of interest" description="Disordered" evidence="4">
    <location>
        <begin position="1"/>
        <end position="24"/>
    </location>
</feature>
<dbReference type="Gene3D" id="3.40.50.1820">
    <property type="entry name" value="alpha/beta hydrolase"/>
    <property type="match status" value="1"/>
</dbReference>
<dbReference type="PANTHER" id="PTHR42776">
    <property type="entry name" value="SERINE PEPTIDASE S9 FAMILY MEMBER"/>
    <property type="match status" value="1"/>
</dbReference>
<keyword evidence="1" id="KW-0732">Signal</keyword>
<reference evidence="6" key="1">
    <citation type="journal article" date="2014" name="Int. J. Syst. Evol. Microbiol.">
        <title>Complete genome sequence of Corynebacterium casei LMG S-19264T (=DSM 44701T), isolated from a smear-ripened cheese.</title>
        <authorList>
            <consortium name="US DOE Joint Genome Institute (JGI-PGF)"/>
            <person name="Walter F."/>
            <person name="Albersmeier A."/>
            <person name="Kalinowski J."/>
            <person name="Ruckert C."/>
        </authorList>
    </citation>
    <scope>NUCLEOTIDE SEQUENCE</scope>
    <source>
        <strain evidence="6">CGMCC 4.7308</strain>
    </source>
</reference>
<dbReference type="EMBL" id="BMNA01000009">
    <property type="protein sequence ID" value="GGM12002.1"/>
    <property type="molecule type" value="Genomic_DNA"/>
</dbReference>
<comment type="caution">
    <text evidence="6">The sequence shown here is derived from an EMBL/GenBank/DDBJ whole genome shotgun (WGS) entry which is preliminary data.</text>
</comment>
<dbReference type="InterPro" id="IPR011042">
    <property type="entry name" value="6-blade_b-propeller_TolB-like"/>
</dbReference>
<evidence type="ECO:0000256" key="2">
    <source>
        <dbReference type="ARBA" id="ARBA00022801"/>
    </source>
</evidence>
<dbReference type="GO" id="GO:0006508">
    <property type="term" value="P:proteolysis"/>
    <property type="evidence" value="ECO:0007669"/>
    <property type="project" value="InterPro"/>
</dbReference>
<evidence type="ECO:0000313" key="6">
    <source>
        <dbReference type="EMBL" id="GGM12002.1"/>
    </source>
</evidence>
<dbReference type="Pfam" id="PF07676">
    <property type="entry name" value="PD40"/>
    <property type="match status" value="1"/>
</dbReference>
<dbReference type="InterPro" id="IPR011659">
    <property type="entry name" value="WD40"/>
</dbReference>
<gene>
    <name evidence="6" type="ORF">GCM10011594_34810</name>
</gene>
<dbReference type="Pfam" id="PF00326">
    <property type="entry name" value="Peptidase_S9"/>
    <property type="match status" value="1"/>
</dbReference>
<dbReference type="GO" id="GO:0004252">
    <property type="term" value="F:serine-type endopeptidase activity"/>
    <property type="evidence" value="ECO:0007669"/>
    <property type="project" value="TreeGrafter"/>
</dbReference>
<feature type="compositionally biased region" description="Low complexity" evidence="4">
    <location>
        <begin position="13"/>
        <end position="24"/>
    </location>
</feature>
<feature type="region of interest" description="Disordered" evidence="4">
    <location>
        <begin position="213"/>
        <end position="244"/>
    </location>
</feature>
<dbReference type="AlphaFoldDB" id="A0A917WKL6"/>
<dbReference type="Gene3D" id="2.120.10.30">
    <property type="entry name" value="TolB, C-terminal domain"/>
    <property type="match status" value="2"/>
</dbReference>
<dbReference type="Proteomes" id="UP000655208">
    <property type="component" value="Unassembled WGS sequence"/>
</dbReference>
<keyword evidence="7" id="KW-1185">Reference proteome</keyword>
<evidence type="ECO:0000259" key="5">
    <source>
        <dbReference type="Pfam" id="PF00326"/>
    </source>
</evidence>
<dbReference type="InterPro" id="IPR029058">
    <property type="entry name" value="AB_hydrolase_fold"/>
</dbReference>